<dbReference type="EMBL" id="GBRH01213601">
    <property type="protein sequence ID" value="JAD84294.1"/>
    <property type="molecule type" value="Transcribed_RNA"/>
</dbReference>
<feature type="chain" id="PRO_5002043505" evidence="1">
    <location>
        <begin position="19"/>
        <end position="186"/>
    </location>
</feature>
<reference evidence="2" key="1">
    <citation type="submission" date="2014-09" db="EMBL/GenBank/DDBJ databases">
        <authorList>
            <person name="Magalhaes I.L.F."/>
            <person name="Oliveira U."/>
            <person name="Santos F.R."/>
            <person name="Vidigal T.H.D.A."/>
            <person name="Brescovit A.D."/>
            <person name="Santos A.J."/>
        </authorList>
    </citation>
    <scope>NUCLEOTIDE SEQUENCE</scope>
    <source>
        <tissue evidence="2">Shoot tissue taken approximately 20 cm above the soil surface</tissue>
    </source>
</reference>
<proteinExistence type="predicted"/>
<protein>
    <submittedName>
        <fullName evidence="2">Uncharacterized protein</fullName>
    </submittedName>
</protein>
<keyword evidence="1" id="KW-0732">Signal</keyword>
<accession>A0A0A9D6S6</accession>
<evidence type="ECO:0000256" key="1">
    <source>
        <dbReference type="SAM" id="SignalP"/>
    </source>
</evidence>
<evidence type="ECO:0000313" key="2">
    <source>
        <dbReference type="EMBL" id="JAD84294.1"/>
    </source>
</evidence>
<sequence length="186" mass="22395">MHFIFCITTGCFVLLSFTAKKQLIHFTPITSKEANTPRCTCSFRRLLEKIHFYIWYGKALEHLSVEILEMNHSNTLKTRKDAWEAMSTSKLHIFLGPNQSFRPQKHQMYSLFPCRSTGSHRPQPVPSWRLRWAIPRRAGPRRPAAGEDRSRIRIRSPRKRCRSWRRRREGRRRRRRWCSWHPCPPW</sequence>
<dbReference type="AlphaFoldDB" id="A0A0A9D6S6"/>
<feature type="signal peptide" evidence="1">
    <location>
        <begin position="1"/>
        <end position="18"/>
    </location>
</feature>
<name>A0A0A9D6S6_ARUDO</name>
<reference evidence="2" key="2">
    <citation type="journal article" date="2015" name="Data Brief">
        <title>Shoot transcriptome of the giant reed, Arundo donax.</title>
        <authorList>
            <person name="Barrero R.A."/>
            <person name="Guerrero F.D."/>
            <person name="Moolhuijzen P."/>
            <person name="Goolsby J.A."/>
            <person name="Tidwell J."/>
            <person name="Bellgard S.E."/>
            <person name="Bellgard M.I."/>
        </authorList>
    </citation>
    <scope>NUCLEOTIDE SEQUENCE</scope>
    <source>
        <tissue evidence="2">Shoot tissue taken approximately 20 cm above the soil surface</tissue>
    </source>
</reference>
<organism evidence="2">
    <name type="scientific">Arundo donax</name>
    <name type="common">Giant reed</name>
    <name type="synonym">Donax arundinaceus</name>
    <dbReference type="NCBI Taxonomy" id="35708"/>
    <lineage>
        <taxon>Eukaryota</taxon>
        <taxon>Viridiplantae</taxon>
        <taxon>Streptophyta</taxon>
        <taxon>Embryophyta</taxon>
        <taxon>Tracheophyta</taxon>
        <taxon>Spermatophyta</taxon>
        <taxon>Magnoliopsida</taxon>
        <taxon>Liliopsida</taxon>
        <taxon>Poales</taxon>
        <taxon>Poaceae</taxon>
        <taxon>PACMAD clade</taxon>
        <taxon>Arundinoideae</taxon>
        <taxon>Arundineae</taxon>
        <taxon>Arundo</taxon>
    </lineage>
</organism>